<proteinExistence type="predicted"/>
<reference evidence="1 2" key="1">
    <citation type="submission" date="2019-02" db="EMBL/GenBank/DDBJ databases">
        <title>Genome sequencing of the rare red list fungi Bondarzewia mesenterica.</title>
        <authorList>
            <person name="Buettner E."/>
            <person name="Kellner H."/>
        </authorList>
    </citation>
    <scope>NUCLEOTIDE SEQUENCE [LARGE SCALE GENOMIC DNA]</scope>
    <source>
        <strain evidence="1 2">DSM 108281</strain>
    </source>
</reference>
<accession>A0A4S4L9Z1</accession>
<evidence type="ECO:0000313" key="1">
    <source>
        <dbReference type="EMBL" id="THH08414.1"/>
    </source>
</evidence>
<gene>
    <name evidence="1" type="ORF">EW146_g8996</name>
</gene>
<comment type="caution">
    <text evidence="1">The sequence shown here is derived from an EMBL/GenBank/DDBJ whole genome shotgun (WGS) entry which is preliminary data.</text>
</comment>
<organism evidence="1 2">
    <name type="scientific">Bondarzewia mesenterica</name>
    <dbReference type="NCBI Taxonomy" id="1095465"/>
    <lineage>
        <taxon>Eukaryota</taxon>
        <taxon>Fungi</taxon>
        <taxon>Dikarya</taxon>
        <taxon>Basidiomycota</taxon>
        <taxon>Agaricomycotina</taxon>
        <taxon>Agaricomycetes</taxon>
        <taxon>Russulales</taxon>
        <taxon>Bondarzewiaceae</taxon>
        <taxon>Bondarzewia</taxon>
    </lineage>
</organism>
<evidence type="ECO:0000313" key="2">
    <source>
        <dbReference type="Proteomes" id="UP000310158"/>
    </source>
</evidence>
<keyword evidence="2" id="KW-1185">Reference proteome</keyword>
<dbReference type="Proteomes" id="UP000310158">
    <property type="component" value="Unassembled WGS sequence"/>
</dbReference>
<dbReference type="AlphaFoldDB" id="A0A4S4L9Z1"/>
<sequence length="73" mass="8102">MIGIISTLLIIRVQLNAEREARYTTGFMVSSFRAVARKTDRRQYESASTDRTLEGSLSPSRAAGFDVIANGDY</sequence>
<name>A0A4S4L9Z1_9AGAM</name>
<protein>
    <submittedName>
        <fullName evidence="1">Uncharacterized protein</fullName>
    </submittedName>
</protein>
<dbReference type="EMBL" id="SGPL01000701">
    <property type="protein sequence ID" value="THH08414.1"/>
    <property type="molecule type" value="Genomic_DNA"/>
</dbReference>